<dbReference type="Proteomes" id="UP001153331">
    <property type="component" value="Unassembled WGS sequence"/>
</dbReference>
<organism evidence="1 2">
    <name type="scientific">Boeremia exigua</name>
    <dbReference type="NCBI Taxonomy" id="749465"/>
    <lineage>
        <taxon>Eukaryota</taxon>
        <taxon>Fungi</taxon>
        <taxon>Dikarya</taxon>
        <taxon>Ascomycota</taxon>
        <taxon>Pezizomycotina</taxon>
        <taxon>Dothideomycetes</taxon>
        <taxon>Pleosporomycetidae</taxon>
        <taxon>Pleosporales</taxon>
        <taxon>Pleosporineae</taxon>
        <taxon>Didymellaceae</taxon>
        <taxon>Boeremia</taxon>
    </lineage>
</organism>
<comment type="caution">
    <text evidence="1">The sequence shown here is derived from an EMBL/GenBank/DDBJ whole genome shotgun (WGS) entry which is preliminary data.</text>
</comment>
<gene>
    <name evidence="1" type="ORF">OPT61_g8857</name>
</gene>
<evidence type="ECO:0000313" key="1">
    <source>
        <dbReference type="EMBL" id="KAJ8107450.1"/>
    </source>
</evidence>
<accession>A0ACC2HX46</accession>
<keyword evidence="2" id="KW-1185">Reference proteome</keyword>
<protein>
    <submittedName>
        <fullName evidence="1">Uncharacterized protein</fullName>
    </submittedName>
</protein>
<sequence length="1387" mass="156227">MASSTPFSQHSRLGDESPAFTYGTAWKKDQTKFLVKEALRQGFRRIDTAAQPKHYQERLVGEALREAYTEGTVSRQDVYVQTKYTTPAGQDLSNMPYDPAAPLETQIRTSVASSLKNLRPRQDSEEGSHLDCLLLHSPLPTLPQTLEAWKLLESYVPHQIKTLGISNVTLPVLREIYNVSTIKPSVVQNRFYPQTRYDGPLRAFCREHGITYQSFWTLTGNSNLVKSKPVVELAQAAEVSVPTALYALVMDLGVEVLNGTTSAEHMQEDLLGVRKTFTEEEPCLISGFSESNNTAAKWPAGCGGGPTMQETLLLVYDIPASLPIPTQPWEAARNRFLEGLPPHETSIYENATLENLFYDASANQKRHARGSRSWRLQERLAPLTESLEDYSKALDVYVAAEAAKFQESLVNMLAQIGDVLPRFRIYEKIFKNHERLLVAISAAYLDVLQFCVESKTFFLKARRSKKAGLAHMIESARTRDIEVQTRALQIRSAKFEKRNRILASLPAVDYLSKQAALSNIKHPETCKWLLGTSIFQTWHTKDSSTCVTCYGIPGSGKSVLAASVRDFLAGEITNNDSTLVCHYYCDYADIKSLSSTHVLASIVKQALEHLPLDHFGDEFESPYRDDRPLPTPADGSEYLLGLMSTFEVTYLILDGLDELDPDNQSQVLSLIDFLIQQAANTVKIFTTSRTGEFHIKEALKVYPAFSLAEMDVNKDIATFVEGEMSKINAPHPLFSDLELRDEVIKALVKGAKGMFLWARFQVIEIKEALTKSDLRTTLEHLPKDINEIYLRIIRKIFQSPGGQARLGTMQKVFCWIAVARRPLTVDELEECIALEPTDTFLHTDRIPWDAGIKLVGDCGNLAVINESDNTVSFAHHTVRQFLLSYPGGEIFGWVDLTTSETDLGNICLAYLSFSDFDTQVAKAPDKAHLAAPLAERVLWLNVPFAARIQDMLTWIVPRRANSERQKPESFSFAVPLPYTPTEVLTKKYALLDYIIENWVYHTSHLRPSSVSWTQFQYVALYRQLDFEFRPWNDSTHQRNVEAVTSKLKRTLMEKKATSSPWSKDTYHSQLAIYGWALSRAVGSLFSLLDREIMGVYFDTVRADIPDVSDQTIWDLQYNDVDVFFGFPQDLSGDRASMRSRQQTEVWSGELTVKLYGIAFAARGTKSSRLFCRVLRLELIRWKGANAWKEIMIATAVSAMQHGAKAVLDCTLEDLEVDLSAYDPRGTYWQQSDSFKIFEGLLRGAASNLLYTRIEWNIILLMMRYLTGEQLSGLARLSPTCKANANISHALLVTALANKMPLKSIHEIWVELGLRKDQVPGFHLVGNWKESPFGSITAFWVICPFIGRNAFALMEDLDGALSCFNPQTLGTDADFTRGIAIVVDIWKR</sequence>
<evidence type="ECO:0000313" key="2">
    <source>
        <dbReference type="Proteomes" id="UP001153331"/>
    </source>
</evidence>
<proteinExistence type="predicted"/>
<name>A0ACC2HX46_9PLEO</name>
<dbReference type="EMBL" id="JAPHNI010000925">
    <property type="protein sequence ID" value="KAJ8107450.1"/>
    <property type="molecule type" value="Genomic_DNA"/>
</dbReference>
<reference evidence="1" key="1">
    <citation type="submission" date="2022-11" db="EMBL/GenBank/DDBJ databases">
        <title>Genome Sequence of Boeremia exigua.</title>
        <authorList>
            <person name="Buettner E."/>
        </authorList>
    </citation>
    <scope>NUCLEOTIDE SEQUENCE</scope>
    <source>
        <strain evidence="1">CU02</strain>
    </source>
</reference>